<proteinExistence type="predicted"/>
<organism evidence="1 2">
    <name type="scientific">Candidatus Epulonipiscium fishelsonii</name>
    <dbReference type="NCBI Taxonomy" id="77094"/>
    <lineage>
        <taxon>Bacteria</taxon>
        <taxon>Bacillati</taxon>
        <taxon>Bacillota</taxon>
        <taxon>Clostridia</taxon>
        <taxon>Lachnospirales</taxon>
        <taxon>Lachnospiraceae</taxon>
        <taxon>Candidatus Epulonipiscium</taxon>
    </lineage>
</organism>
<comment type="caution">
    <text evidence="1">The sequence shown here is derived from an EMBL/GenBank/DDBJ whole genome shotgun (WGS) entry which is preliminary data.</text>
</comment>
<sequence>MIEVIQKMFSARILKGKIVFLYLLNVFDIIFTLMLLETSHFKEINILMQSIVTNNILSIFIKIILPAVIMLYILYLIEQCNIKKLIFCNIVISIAIIFYILVNLNHIYLSLNYFFI</sequence>
<gene>
    <name evidence="1" type="ORF">AN640_02285</name>
</gene>
<dbReference type="EMBL" id="LJHD01000283">
    <property type="protein sequence ID" value="ONI38710.1"/>
    <property type="molecule type" value="Genomic_DNA"/>
</dbReference>
<name>A0ACC8X9A3_9FIRM</name>
<reference evidence="1" key="1">
    <citation type="submission" date="2016-08" db="EMBL/GenBank/DDBJ databases">
        <authorList>
            <person name="Ngugi D.K."/>
            <person name="Miyake S."/>
            <person name="Stingl U."/>
        </authorList>
    </citation>
    <scope>NUCLEOTIDE SEQUENCE</scope>
    <source>
        <strain evidence="1">SCG-D08WGA-EpuloA1</strain>
    </source>
</reference>
<protein>
    <submittedName>
        <fullName evidence="1">Uncharacterized protein</fullName>
    </submittedName>
</protein>
<dbReference type="Proteomes" id="UP000188637">
    <property type="component" value="Unassembled WGS sequence"/>
</dbReference>
<evidence type="ECO:0000313" key="2">
    <source>
        <dbReference type="Proteomes" id="UP000188637"/>
    </source>
</evidence>
<accession>A0ACC8X9A3</accession>
<evidence type="ECO:0000313" key="1">
    <source>
        <dbReference type="EMBL" id="ONI38710.1"/>
    </source>
</evidence>
<keyword evidence="2" id="KW-1185">Reference proteome</keyword>